<dbReference type="GO" id="GO:0005829">
    <property type="term" value="C:cytosol"/>
    <property type="evidence" value="ECO:0007669"/>
    <property type="project" value="TreeGrafter"/>
</dbReference>
<dbReference type="SUPFAM" id="SSF111384">
    <property type="entry name" value="OmpH-like"/>
    <property type="match status" value="1"/>
</dbReference>
<reference evidence="5 6" key="1">
    <citation type="submission" date="2019-02" db="EMBL/GenBank/DDBJ databases">
        <authorList>
            <person name="Manzano-Marin A."/>
            <person name="Manzano-Marin A."/>
        </authorList>
    </citation>
    <scope>NUCLEOTIDE SEQUENCE [LARGE SCALE GENOMIC DNA]</scope>
    <source>
        <strain evidence="5 6">ErCipseudotsugae</strain>
    </source>
</reference>
<dbReference type="PANTHER" id="PTHR35089:SF1">
    <property type="entry name" value="CHAPERONE PROTEIN SKP"/>
    <property type="match status" value="1"/>
</dbReference>
<dbReference type="Proteomes" id="UP000294343">
    <property type="component" value="Chromosome"/>
</dbReference>
<comment type="similarity">
    <text evidence="3">Belongs to the skp family.</text>
</comment>
<protein>
    <recommendedName>
        <fullName evidence="1">Chaperone protein Skp</fullName>
    </recommendedName>
</protein>
<keyword evidence="2 4" id="KW-0732">Signal</keyword>
<dbReference type="Pfam" id="PF03938">
    <property type="entry name" value="OmpH"/>
    <property type="match status" value="1"/>
</dbReference>
<name>A0A451DGW3_9GAMM</name>
<evidence type="ECO:0000313" key="5">
    <source>
        <dbReference type="EMBL" id="VFP85891.1"/>
    </source>
</evidence>
<dbReference type="GO" id="GO:0051082">
    <property type="term" value="F:unfolded protein binding"/>
    <property type="evidence" value="ECO:0007669"/>
    <property type="project" value="InterPro"/>
</dbReference>
<sequence length="165" mass="19276" precursor="true">MKQVLRIISLSFVLIFSVSAAASDKIAVVNISDIFQQLPELIIVTHKLEKEFKDRTIVLQNMEHDLQTKIQNMQRNRSTMKVSDQLQMEKEIIKKREEFNTTVRVFDQDNRRRQIEERDKIIYKIQNAVQKVAKIKNYDLVLDRGAVAYVSSVKDITADVLKQVK</sequence>
<dbReference type="SMART" id="SM00935">
    <property type="entry name" value="OmpH"/>
    <property type="match status" value="1"/>
</dbReference>
<evidence type="ECO:0000256" key="3">
    <source>
        <dbReference type="PIRNR" id="PIRNR002094"/>
    </source>
</evidence>
<organism evidence="5 6">
    <name type="scientific">Candidatus Erwinia haradaeae</name>
    <dbReference type="NCBI Taxonomy" id="1922217"/>
    <lineage>
        <taxon>Bacteria</taxon>
        <taxon>Pseudomonadati</taxon>
        <taxon>Pseudomonadota</taxon>
        <taxon>Gammaproteobacteria</taxon>
        <taxon>Enterobacterales</taxon>
        <taxon>Erwiniaceae</taxon>
        <taxon>Erwinia</taxon>
    </lineage>
</organism>
<evidence type="ECO:0000256" key="4">
    <source>
        <dbReference type="SAM" id="SignalP"/>
    </source>
</evidence>
<evidence type="ECO:0000313" key="6">
    <source>
        <dbReference type="Proteomes" id="UP000294343"/>
    </source>
</evidence>
<feature type="signal peptide" evidence="4">
    <location>
        <begin position="1"/>
        <end position="22"/>
    </location>
</feature>
<dbReference type="PIRSF" id="PIRSF002094">
    <property type="entry name" value="OMP26_Skp"/>
    <property type="match status" value="1"/>
</dbReference>
<accession>A0A451DGW3</accession>
<dbReference type="InterPro" id="IPR024930">
    <property type="entry name" value="Skp_dom_sf"/>
</dbReference>
<dbReference type="AlphaFoldDB" id="A0A451DGW3"/>
<gene>
    <name evidence="5" type="primary">skp</name>
    <name evidence="5" type="ORF">ERCIPSPA2889_193</name>
</gene>
<proteinExistence type="inferred from homology"/>
<dbReference type="Gene3D" id="3.30.910.20">
    <property type="entry name" value="Skp domain"/>
    <property type="match status" value="1"/>
</dbReference>
<feature type="chain" id="PRO_5019571484" description="Chaperone protein Skp" evidence="4">
    <location>
        <begin position="23"/>
        <end position="165"/>
    </location>
</feature>
<dbReference type="GO" id="GO:0050821">
    <property type="term" value="P:protein stabilization"/>
    <property type="evidence" value="ECO:0007669"/>
    <property type="project" value="TreeGrafter"/>
</dbReference>
<dbReference type="RefSeq" id="WP_232037607.1">
    <property type="nucleotide sequence ID" value="NZ_LR217730.1"/>
</dbReference>
<dbReference type="PANTHER" id="PTHR35089">
    <property type="entry name" value="CHAPERONE PROTEIN SKP"/>
    <property type="match status" value="1"/>
</dbReference>
<dbReference type="EMBL" id="LR217730">
    <property type="protein sequence ID" value="VFP85891.1"/>
    <property type="molecule type" value="Genomic_DNA"/>
</dbReference>
<evidence type="ECO:0000256" key="2">
    <source>
        <dbReference type="ARBA" id="ARBA00022729"/>
    </source>
</evidence>
<dbReference type="InterPro" id="IPR005632">
    <property type="entry name" value="Chaperone_Skp"/>
</dbReference>
<evidence type="ECO:0000256" key="1">
    <source>
        <dbReference type="ARBA" id="ARBA00018026"/>
    </source>
</evidence>